<sequence length="99" mass="11083">MPCCHSDGSTVEAVGQIYKDRWWTADVGGSVKDMSNSGADQYYWCLSHHRVETGDNVCAAVDRLGPYNSAEEAERALDRVRVRNETWDAEDARWNGETG</sequence>
<name>A0A8J3LRK8_9ACTN</name>
<gene>
    <name evidence="1" type="ORF">Pfl04_37320</name>
</gene>
<organism evidence="1 2">
    <name type="scientific">Planosporangium flavigriseum</name>
    <dbReference type="NCBI Taxonomy" id="373681"/>
    <lineage>
        <taxon>Bacteria</taxon>
        <taxon>Bacillati</taxon>
        <taxon>Actinomycetota</taxon>
        <taxon>Actinomycetes</taxon>
        <taxon>Micromonosporales</taxon>
        <taxon>Micromonosporaceae</taxon>
        <taxon>Planosporangium</taxon>
    </lineage>
</organism>
<accession>A0A8J3LRK8</accession>
<comment type="caution">
    <text evidence="1">The sequence shown here is derived from an EMBL/GenBank/DDBJ whole genome shotgun (WGS) entry which is preliminary data.</text>
</comment>
<dbReference type="Proteomes" id="UP000653674">
    <property type="component" value="Unassembled WGS sequence"/>
</dbReference>
<evidence type="ECO:0000313" key="2">
    <source>
        <dbReference type="Proteomes" id="UP000653674"/>
    </source>
</evidence>
<dbReference type="EMBL" id="BONU01000030">
    <property type="protein sequence ID" value="GIG75328.1"/>
    <property type="molecule type" value="Genomic_DNA"/>
</dbReference>
<protein>
    <submittedName>
        <fullName evidence="1">Uncharacterized protein</fullName>
    </submittedName>
</protein>
<proteinExistence type="predicted"/>
<reference evidence="1" key="1">
    <citation type="submission" date="2021-01" db="EMBL/GenBank/DDBJ databases">
        <title>Whole genome shotgun sequence of Planosporangium flavigriseum NBRC 105377.</title>
        <authorList>
            <person name="Komaki H."/>
            <person name="Tamura T."/>
        </authorList>
    </citation>
    <scope>NUCLEOTIDE SEQUENCE</scope>
    <source>
        <strain evidence="1">NBRC 105377</strain>
    </source>
</reference>
<keyword evidence="2" id="KW-1185">Reference proteome</keyword>
<evidence type="ECO:0000313" key="1">
    <source>
        <dbReference type="EMBL" id="GIG75328.1"/>
    </source>
</evidence>
<dbReference type="AlphaFoldDB" id="A0A8J3LRK8"/>